<proteinExistence type="predicted"/>
<comment type="caution">
    <text evidence="4">The sequence shown here is derived from an EMBL/GenBank/DDBJ whole genome shotgun (WGS) entry which is preliminary data.</text>
</comment>
<evidence type="ECO:0000313" key="5">
    <source>
        <dbReference type="Proteomes" id="UP000226525"/>
    </source>
</evidence>
<reference evidence="5" key="1">
    <citation type="submission" date="2017-09" db="EMBL/GenBank/DDBJ databases">
        <title>The Reconstruction of 2,631 Draft Metagenome-Assembled Genomes from the Global Oceans.</title>
        <authorList>
            <person name="Tully B.J."/>
            <person name="Graham E.D."/>
            <person name="Heidelberg J.F."/>
        </authorList>
    </citation>
    <scope>NUCLEOTIDE SEQUENCE [LARGE SCALE GENOMIC DNA]</scope>
</reference>
<dbReference type="PANTHER" id="PTHR43790:SF8">
    <property type="entry name" value="SUGAR ABC TRANSPORTER ATP-BINDING PROTEIN"/>
    <property type="match status" value="1"/>
</dbReference>
<dbReference type="SUPFAM" id="SSF52540">
    <property type="entry name" value="P-loop containing nucleoside triphosphate hydrolases"/>
    <property type="match status" value="1"/>
</dbReference>
<dbReference type="PANTHER" id="PTHR43790">
    <property type="entry name" value="CARBOHYDRATE TRANSPORT ATP-BINDING PROTEIN MG119-RELATED"/>
    <property type="match status" value="1"/>
</dbReference>
<keyword evidence="1" id="KW-0547">Nucleotide-binding</keyword>
<evidence type="ECO:0000256" key="2">
    <source>
        <dbReference type="ARBA" id="ARBA00022840"/>
    </source>
</evidence>
<gene>
    <name evidence="4" type="ORF">CMN54_04230</name>
</gene>
<sequence length="156" mass="16638">MSIERPSIEVRNLVKKFGSFTALNGIDLDVYPGEVHALLGDNGAGKSTLIKALSGVHPPTSGEIKVDGVIVHFQSPREASDAGIGTVYQDLALNPLASVTRNFFLGREIKKGLGPFGLLQMKEMNAITIAEMKKIGIHISNPDQPVGTMSGGQRQT</sequence>
<keyword evidence="2 4" id="KW-0067">ATP-binding</keyword>
<dbReference type="GO" id="GO:0016887">
    <property type="term" value="F:ATP hydrolysis activity"/>
    <property type="evidence" value="ECO:0007669"/>
    <property type="project" value="InterPro"/>
</dbReference>
<dbReference type="Pfam" id="PF00005">
    <property type="entry name" value="ABC_tran"/>
    <property type="match status" value="1"/>
</dbReference>
<dbReference type="InterPro" id="IPR003439">
    <property type="entry name" value="ABC_transporter-like_ATP-bd"/>
</dbReference>
<organism evidence="4 5">
    <name type="scientific">SAR324 cluster bacterium</name>
    <dbReference type="NCBI Taxonomy" id="2024889"/>
    <lineage>
        <taxon>Bacteria</taxon>
        <taxon>Deltaproteobacteria</taxon>
        <taxon>SAR324 cluster</taxon>
    </lineage>
</organism>
<dbReference type="GO" id="GO:0005524">
    <property type="term" value="F:ATP binding"/>
    <property type="evidence" value="ECO:0007669"/>
    <property type="project" value="UniProtKB-KW"/>
</dbReference>
<feature type="domain" description="ABC transporter" evidence="3">
    <location>
        <begin position="23"/>
        <end position="155"/>
    </location>
</feature>
<name>A0A2D6YHJ9_9DELT</name>
<evidence type="ECO:0000313" key="4">
    <source>
        <dbReference type="EMBL" id="MAH62653.1"/>
    </source>
</evidence>
<protein>
    <submittedName>
        <fullName evidence="4">ABC transporter ATP-binding protein</fullName>
    </submittedName>
</protein>
<dbReference type="Gene3D" id="3.40.50.300">
    <property type="entry name" value="P-loop containing nucleotide triphosphate hydrolases"/>
    <property type="match status" value="1"/>
</dbReference>
<dbReference type="InterPro" id="IPR050107">
    <property type="entry name" value="ABC_carbohydrate_import_ATPase"/>
</dbReference>
<dbReference type="Proteomes" id="UP000226525">
    <property type="component" value="Unassembled WGS sequence"/>
</dbReference>
<dbReference type="AlphaFoldDB" id="A0A2D6YHJ9"/>
<accession>A0A2D6YHJ9</accession>
<feature type="non-terminal residue" evidence="4">
    <location>
        <position position="156"/>
    </location>
</feature>
<evidence type="ECO:0000259" key="3">
    <source>
        <dbReference type="Pfam" id="PF00005"/>
    </source>
</evidence>
<dbReference type="EMBL" id="NZEX01000044">
    <property type="protein sequence ID" value="MAH62653.1"/>
    <property type="molecule type" value="Genomic_DNA"/>
</dbReference>
<dbReference type="InterPro" id="IPR027417">
    <property type="entry name" value="P-loop_NTPase"/>
</dbReference>
<evidence type="ECO:0000256" key="1">
    <source>
        <dbReference type="ARBA" id="ARBA00022741"/>
    </source>
</evidence>